<reference evidence="5" key="2">
    <citation type="submission" date="2021-04" db="EMBL/GenBank/DDBJ databases">
        <authorList>
            <person name="Gilroy R."/>
        </authorList>
    </citation>
    <scope>NUCLEOTIDE SEQUENCE</scope>
    <source>
        <strain evidence="5">ChiHjej8B7-3636</strain>
    </source>
</reference>
<reference evidence="5" key="1">
    <citation type="journal article" date="2021" name="PeerJ">
        <title>Extensive microbial diversity within the chicken gut microbiome revealed by metagenomics and culture.</title>
        <authorList>
            <person name="Gilroy R."/>
            <person name="Ravi A."/>
            <person name="Getino M."/>
            <person name="Pursley I."/>
            <person name="Horton D.L."/>
            <person name="Alikhan N.F."/>
            <person name="Baker D."/>
            <person name="Gharbi K."/>
            <person name="Hall N."/>
            <person name="Watson M."/>
            <person name="Adriaenssens E.M."/>
            <person name="Foster-Nyarko E."/>
            <person name="Jarju S."/>
            <person name="Secka A."/>
            <person name="Antonio M."/>
            <person name="Oren A."/>
            <person name="Chaudhuri R.R."/>
            <person name="La Ragione R."/>
            <person name="Hildebrand F."/>
            <person name="Pallen M.J."/>
        </authorList>
    </citation>
    <scope>NUCLEOTIDE SEQUENCE</scope>
    <source>
        <strain evidence="5">ChiHjej8B7-3636</strain>
    </source>
</reference>
<dbReference type="InterPro" id="IPR010982">
    <property type="entry name" value="Lambda_DNA-bd_dom_sf"/>
</dbReference>
<dbReference type="InterPro" id="IPR000843">
    <property type="entry name" value="HTH_LacI"/>
</dbReference>
<dbReference type="AlphaFoldDB" id="A0A9D2KF79"/>
<dbReference type="PROSITE" id="PS00356">
    <property type="entry name" value="HTH_LACI_1"/>
    <property type="match status" value="1"/>
</dbReference>
<evidence type="ECO:0000256" key="3">
    <source>
        <dbReference type="ARBA" id="ARBA00023163"/>
    </source>
</evidence>
<dbReference type="PANTHER" id="PTHR30146">
    <property type="entry name" value="LACI-RELATED TRANSCRIPTIONAL REPRESSOR"/>
    <property type="match status" value="1"/>
</dbReference>
<dbReference type="CDD" id="cd01392">
    <property type="entry name" value="HTH_LacI"/>
    <property type="match status" value="1"/>
</dbReference>
<protein>
    <submittedName>
        <fullName evidence="5">LacI family transcriptional regulator</fullName>
    </submittedName>
</protein>
<keyword evidence="3" id="KW-0804">Transcription</keyword>
<dbReference type="Proteomes" id="UP000824220">
    <property type="component" value="Unassembled WGS sequence"/>
</dbReference>
<dbReference type="GO" id="GO:0003700">
    <property type="term" value="F:DNA-binding transcription factor activity"/>
    <property type="evidence" value="ECO:0007669"/>
    <property type="project" value="TreeGrafter"/>
</dbReference>
<evidence type="ECO:0000259" key="4">
    <source>
        <dbReference type="PROSITE" id="PS50932"/>
    </source>
</evidence>
<evidence type="ECO:0000256" key="1">
    <source>
        <dbReference type="ARBA" id="ARBA00023015"/>
    </source>
</evidence>
<dbReference type="Pfam" id="PF13377">
    <property type="entry name" value="Peripla_BP_3"/>
    <property type="match status" value="1"/>
</dbReference>
<evidence type="ECO:0000313" key="6">
    <source>
        <dbReference type="Proteomes" id="UP000824220"/>
    </source>
</evidence>
<keyword evidence="2" id="KW-0238">DNA-binding</keyword>
<dbReference type="SUPFAM" id="SSF53822">
    <property type="entry name" value="Periplasmic binding protein-like I"/>
    <property type="match status" value="1"/>
</dbReference>
<feature type="domain" description="HTH lacI-type" evidence="4">
    <location>
        <begin position="2"/>
        <end position="56"/>
    </location>
</feature>
<dbReference type="PROSITE" id="PS50932">
    <property type="entry name" value="HTH_LACI_2"/>
    <property type="match status" value="1"/>
</dbReference>
<dbReference type="SMART" id="SM00354">
    <property type="entry name" value="HTH_LACI"/>
    <property type="match status" value="1"/>
</dbReference>
<sequence>MATMQDVATRAQVSIATVSFVVNGTKHVTDATKQRVEQAMRELGFRRNSVGAALARGRTRILALLFPVLERSLSHTSVAFFSSASRRARERGYDLVMWPIGTDIEQIDVLARGGLVDGVILMEVQLEDPRVKALADNNVPFAMIGRTEDPSALPYVDIDMVTSTREAVERLVALGHRDIAFVYSTHPEYNHGAVSRARSTYLAVTEEHGVASTLLACDEQPADGRALGERFADEHPATTAVIVMNEHAAPGFVRGLTRTGTRVPEQVSVLSLGSSAYMAEMTDPTLTYLRTPASELGELGVDALERRLADPSASPLQTLLPCTFVPNATLARARG</sequence>
<comment type="caution">
    <text evidence="5">The sequence shown here is derived from an EMBL/GenBank/DDBJ whole genome shotgun (WGS) entry which is preliminary data.</text>
</comment>
<gene>
    <name evidence="5" type="ORF">H9800_00655</name>
</gene>
<evidence type="ECO:0000256" key="2">
    <source>
        <dbReference type="ARBA" id="ARBA00023125"/>
    </source>
</evidence>
<dbReference type="PANTHER" id="PTHR30146:SF109">
    <property type="entry name" value="HTH-TYPE TRANSCRIPTIONAL REGULATOR GALS"/>
    <property type="match status" value="1"/>
</dbReference>
<dbReference type="Gene3D" id="1.10.260.40">
    <property type="entry name" value="lambda repressor-like DNA-binding domains"/>
    <property type="match status" value="1"/>
</dbReference>
<dbReference type="SUPFAM" id="SSF47413">
    <property type="entry name" value="lambda repressor-like DNA-binding domains"/>
    <property type="match status" value="1"/>
</dbReference>
<dbReference type="GO" id="GO:0000976">
    <property type="term" value="F:transcription cis-regulatory region binding"/>
    <property type="evidence" value="ECO:0007669"/>
    <property type="project" value="TreeGrafter"/>
</dbReference>
<accession>A0A9D2KF79</accession>
<organism evidence="5 6">
    <name type="scientific">Candidatus Microbacterium stercoravium</name>
    <dbReference type="NCBI Taxonomy" id="2838697"/>
    <lineage>
        <taxon>Bacteria</taxon>
        <taxon>Bacillati</taxon>
        <taxon>Actinomycetota</taxon>
        <taxon>Actinomycetes</taxon>
        <taxon>Micrococcales</taxon>
        <taxon>Microbacteriaceae</taxon>
        <taxon>Microbacterium</taxon>
    </lineage>
</organism>
<dbReference type="Gene3D" id="3.40.50.2300">
    <property type="match status" value="2"/>
</dbReference>
<dbReference type="Pfam" id="PF00356">
    <property type="entry name" value="LacI"/>
    <property type="match status" value="1"/>
</dbReference>
<name>A0A9D2KF79_9MICO</name>
<evidence type="ECO:0000313" key="5">
    <source>
        <dbReference type="EMBL" id="HJA03359.1"/>
    </source>
</evidence>
<keyword evidence="1" id="KW-0805">Transcription regulation</keyword>
<dbReference type="InterPro" id="IPR046335">
    <property type="entry name" value="LacI/GalR-like_sensor"/>
</dbReference>
<dbReference type="InterPro" id="IPR028082">
    <property type="entry name" value="Peripla_BP_I"/>
</dbReference>
<dbReference type="EMBL" id="DXAM01000011">
    <property type="protein sequence ID" value="HJA03359.1"/>
    <property type="molecule type" value="Genomic_DNA"/>
</dbReference>
<proteinExistence type="predicted"/>